<dbReference type="InterPro" id="IPR000868">
    <property type="entry name" value="Isochorismatase-like_dom"/>
</dbReference>
<dbReference type="Gene3D" id="3.40.50.850">
    <property type="entry name" value="Isochorismatase-like"/>
    <property type="match status" value="1"/>
</dbReference>
<evidence type="ECO:0000313" key="4">
    <source>
        <dbReference type="EMBL" id="SAY43258.1"/>
    </source>
</evidence>
<organism evidence="4">
    <name type="scientific">Serratia marcescens</name>
    <dbReference type="NCBI Taxonomy" id="615"/>
    <lineage>
        <taxon>Bacteria</taxon>
        <taxon>Pseudomonadati</taxon>
        <taxon>Pseudomonadota</taxon>
        <taxon>Gammaproteobacteria</taxon>
        <taxon>Enterobacterales</taxon>
        <taxon>Yersiniaceae</taxon>
        <taxon>Serratia</taxon>
    </lineage>
</organism>
<sequence>MFIRHTGPTGSPIAANSPQWQVHPDLDTDAETDWFIDKTHPSCFYQTGLAERLKQAGIGRLVKTQYCVDTACRRGAELGFDMVLAADAHSCSDTAELDAEAIIRHHNQTLSGPFVMLALAEEVKF</sequence>
<dbReference type="InterPro" id="IPR050272">
    <property type="entry name" value="Isochorismatase-like_hydrls"/>
</dbReference>
<evidence type="ECO:0000256" key="1">
    <source>
        <dbReference type="ARBA" id="ARBA00022801"/>
    </source>
</evidence>
<dbReference type="PANTHER" id="PTHR43540">
    <property type="entry name" value="PEROXYUREIDOACRYLATE/UREIDOACRYLATE AMIDOHYDROLASE-RELATED"/>
    <property type="match status" value="1"/>
</dbReference>
<dbReference type="AlphaFoldDB" id="A0A1C3HE01"/>
<feature type="region of interest" description="Disordered" evidence="2">
    <location>
        <begin position="1"/>
        <end position="20"/>
    </location>
</feature>
<accession>A0A1C3HE01</accession>
<name>A0A1C3HE01_SERMA</name>
<dbReference type="GO" id="GO:0016787">
    <property type="term" value="F:hydrolase activity"/>
    <property type="evidence" value="ECO:0007669"/>
    <property type="project" value="UniProtKB-KW"/>
</dbReference>
<dbReference type="EMBL" id="LT575490">
    <property type="protein sequence ID" value="SAY43258.1"/>
    <property type="molecule type" value="Genomic_DNA"/>
</dbReference>
<protein>
    <submittedName>
        <fullName evidence="4">Putative hydrolase</fullName>
    </submittedName>
</protein>
<keyword evidence="1 4" id="KW-0378">Hydrolase</keyword>
<dbReference type="Pfam" id="PF00857">
    <property type="entry name" value="Isochorismatase"/>
    <property type="match status" value="1"/>
</dbReference>
<proteinExistence type="predicted"/>
<dbReference type="PANTHER" id="PTHR43540:SF14">
    <property type="entry name" value="ISOCHORISMATASE"/>
    <property type="match status" value="1"/>
</dbReference>
<dbReference type="SUPFAM" id="SSF52499">
    <property type="entry name" value="Isochorismatase-like hydrolases"/>
    <property type="match status" value="1"/>
</dbReference>
<evidence type="ECO:0000259" key="3">
    <source>
        <dbReference type="Pfam" id="PF00857"/>
    </source>
</evidence>
<gene>
    <name evidence="4" type="ORF">PWN146_01949</name>
</gene>
<feature type="domain" description="Isochorismatase-like" evidence="3">
    <location>
        <begin position="13"/>
        <end position="99"/>
    </location>
</feature>
<reference evidence="4" key="1">
    <citation type="submission" date="2016-05" db="EMBL/GenBank/DDBJ databases">
        <authorList>
            <person name="Cock P.J.A."/>
            <person name="Cock P.J.A."/>
        </authorList>
    </citation>
    <scope>NUCLEOTIDE SEQUENCE</scope>
    <source>
        <strain evidence="4">PWN146_assembly</strain>
    </source>
</reference>
<evidence type="ECO:0000256" key="2">
    <source>
        <dbReference type="SAM" id="MobiDB-lite"/>
    </source>
</evidence>
<dbReference type="InterPro" id="IPR036380">
    <property type="entry name" value="Isochorismatase-like_sf"/>
</dbReference>